<protein>
    <submittedName>
        <fullName evidence="1">Uncharacterized protein</fullName>
    </submittedName>
</protein>
<sequence length="522" mass="60183">MNSSLEAQPTPSVALRVVLMTEQTKADNSWSSWASWTWTQLSDESSPFSFILGNSVDMAVQYGLDTSFGFIQTVCAIIGAVSVTSAAKKALYPQARPVEPLFNRLRSEGGPRLWSHQRVRFAVNPYKNLNHNRIVILQGETQSGKTNLLRHAIPWYRRWTIWPLSMVCWRGIYMNGGESQRMDTFQQLATEVGCPEWVTFQMFGTSHRAGSEIKQCVWAYRRQQWLCLMLEKLRVPFPLLLPKPVFIIVDQFEELLKRHPDQAMAWADAICHNHGRNNYARILFVVNSDYGAQSLLNLATHGLQFERIQMQKPTERWRLAALDRKLLQKCQHNVGLYWMAKQRLKSGALMPSEVEPFALQSKQRWARDFAVPFPQWPHPEWFHLELVEAKKELLQGLFALLQVETRSPSESFQRSMAMLALVRRELELLDSTQLFDTSMAEWARILSNEGCMKVLLTQQEARVVAKHLRRLMGHPVGFFGRSKAQLVWLPQTGLQSSRLRKKNGHRGLLGGALFQLFFFVHF</sequence>
<evidence type="ECO:0000313" key="1">
    <source>
        <dbReference type="EMBL" id="CAI3987861.1"/>
    </source>
</evidence>
<dbReference type="EMBL" id="CAMXCT010001211">
    <property type="protein sequence ID" value="CAI3987861.1"/>
    <property type="molecule type" value="Genomic_DNA"/>
</dbReference>
<dbReference type="AlphaFoldDB" id="A0A9P1FTS2"/>
<accession>A0A9P1FTS2</accession>
<comment type="caution">
    <text evidence="1">The sequence shown here is derived from an EMBL/GenBank/DDBJ whole genome shotgun (WGS) entry which is preliminary data.</text>
</comment>
<dbReference type="OrthoDB" id="433494at2759"/>
<evidence type="ECO:0000313" key="3">
    <source>
        <dbReference type="Proteomes" id="UP001152797"/>
    </source>
</evidence>
<name>A0A9P1FTS2_9DINO</name>
<gene>
    <name evidence="1" type="ORF">C1SCF055_LOCUS15100</name>
</gene>
<dbReference type="EMBL" id="CAMXCT030001211">
    <property type="protein sequence ID" value="CAL4775173.1"/>
    <property type="molecule type" value="Genomic_DNA"/>
</dbReference>
<evidence type="ECO:0000313" key="2">
    <source>
        <dbReference type="EMBL" id="CAL4775173.1"/>
    </source>
</evidence>
<organism evidence="1">
    <name type="scientific">Cladocopium goreaui</name>
    <dbReference type="NCBI Taxonomy" id="2562237"/>
    <lineage>
        <taxon>Eukaryota</taxon>
        <taxon>Sar</taxon>
        <taxon>Alveolata</taxon>
        <taxon>Dinophyceae</taxon>
        <taxon>Suessiales</taxon>
        <taxon>Symbiodiniaceae</taxon>
        <taxon>Cladocopium</taxon>
    </lineage>
</organism>
<keyword evidence="3" id="KW-1185">Reference proteome</keyword>
<proteinExistence type="predicted"/>
<dbReference type="EMBL" id="CAMXCT020001211">
    <property type="protein sequence ID" value="CAL1141236.1"/>
    <property type="molecule type" value="Genomic_DNA"/>
</dbReference>
<dbReference type="Proteomes" id="UP001152797">
    <property type="component" value="Unassembled WGS sequence"/>
</dbReference>
<reference evidence="1" key="1">
    <citation type="submission" date="2022-10" db="EMBL/GenBank/DDBJ databases">
        <authorList>
            <person name="Chen Y."/>
            <person name="Dougan E. K."/>
            <person name="Chan C."/>
            <person name="Rhodes N."/>
            <person name="Thang M."/>
        </authorList>
    </citation>
    <scope>NUCLEOTIDE SEQUENCE</scope>
</reference>
<reference evidence="2 3" key="2">
    <citation type="submission" date="2024-05" db="EMBL/GenBank/DDBJ databases">
        <authorList>
            <person name="Chen Y."/>
            <person name="Shah S."/>
            <person name="Dougan E. K."/>
            <person name="Thang M."/>
            <person name="Chan C."/>
        </authorList>
    </citation>
    <scope>NUCLEOTIDE SEQUENCE [LARGE SCALE GENOMIC DNA]</scope>
</reference>